<evidence type="ECO:0000313" key="3">
    <source>
        <dbReference type="EMBL" id="KAJ8662752.1"/>
    </source>
</evidence>
<dbReference type="AlphaFoldDB" id="A0AAD7Y2W5"/>
<keyword evidence="2" id="KW-0472">Membrane</keyword>
<protein>
    <submittedName>
        <fullName evidence="3">Uncharacterized protein</fullName>
    </submittedName>
</protein>
<dbReference type="RefSeq" id="XP_058347665.1">
    <property type="nucleotide sequence ID" value="XM_058481808.1"/>
</dbReference>
<evidence type="ECO:0000256" key="2">
    <source>
        <dbReference type="SAM" id="Phobius"/>
    </source>
</evidence>
<gene>
    <name evidence="3" type="ORF">O0I10_001716</name>
</gene>
<dbReference type="EMBL" id="JARTCD010000004">
    <property type="protein sequence ID" value="KAJ8662752.1"/>
    <property type="molecule type" value="Genomic_DNA"/>
</dbReference>
<feature type="region of interest" description="Disordered" evidence="1">
    <location>
        <begin position="75"/>
        <end position="95"/>
    </location>
</feature>
<evidence type="ECO:0000313" key="4">
    <source>
        <dbReference type="Proteomes" id="UP001234581"/>
    </source>
</evidence>
<dbReference type="GeneID" id="83209134"/>
<keyword evidence="4" id="KW-1185">Reference proteome</keyword>
<name>A0AAD7Y2W5_9FUNG</name>
<sequence length="95" mass="10607">MCRQERVWTSQPLTTHECTYNSIHLRDNSASHDLFTLGILDDDMAKINKLYTFGILCIGMGIGSTAVNKIMKPDMSIPVPKTTTTTTSNQDNDKN</sequence>
<accession>A0AAD7Y2W5</accession>
<evidence type="ECO:0000256" key="1">
    <source>
        <dbReference type="SAM" id="MobiDB-lite"/>
    </source>
</evidence>
<keyword evidence="2" id="KW-0812">Transmembrane</keyword>
<feature type="transmembrane region" description="Helical" evidence="2">
    <location>
        <begin position="50"/>
        <end position="67"/>
    </location>
</feature>
<organism evidence="3 4">
    <name type="scientific">Lichtheimia ornata</name>
    <dbReference type="NCBI Taxonomy" id="688661"/>
    <lineage>
        <taxon>Eukaryota</taxon>
        <taxon>Fungi</taxon>
        <taxon>Fungi incertae sedis</taxon>
        <taxon>Mucoromycota</taxon>
        <taxon>Mucoromycotina</taxon>
        <taxon>Mucoromycetes</taxon>
        <taxon>Mucorales</taxon>
        <taxon>Lichtheimiaceae</taxon>
        <taxon>Lichtheimia</taxon>
    </lineage>
</organism>
<keyword evidence="2" id="KW-1133">Transmembrane helix</keyword>
<proteinExistence type="predicted"/>
<dbReference type="Proteomes" id="UP001234581">
    <property type="component" value="Unassembled WGS sequence"/>
</dbReference>
<comment type="caution">
    <text evidence="3">The sequence shown here is derived from an EMBL/GenBank/DDBJ whole genome shotgun (WGS) entry which is preliminary data.</text>
</comment>
<reference evidence="3 4" key="1">
    <citation type="submission" date="2023-03" db="EMBL/GenBank/DDBJ databases">
        <title>Genome sequence of Lichtheimia ornata CBS 291.66.</title>
        <authorList>
            <person name="Mohabir J.T."/>
            <person name="Shea T.P."/>
            <person name="Kurbessoian T."/>
            <person name="Berby B."/>
            <person name="Fontaine J."/>
            <person name="Livny J."/>
            <person name="Gnirke A."/>
            <person name="Stajich J.E."/>
            <person name="Cuomo C.A."/>
        </authorList>
    </citation>
    <scope>NUCLEOTIDE SEQUENCE [LARGE SCALE GENOMIC DNA]</scope>
    <source>
        <strain evidence="3">CBS 291.66</strain>
    </source>
</reference>